<organism evidence="1 2">
    <name type="scientific">Sphingomonas olei</name>
    <dbReference type="NCBI Taxonomy" id="1886787"/>
    <lineage>
        <taxon>Bacteria</taxon>
        <taxon>Pseudomonadati</taxon>
        <taxon>Pseudomonadota</taxon>
        <taxon>Alphaproteobacteria</taxon>
        <taxon>Sphingomonadales</taxon>
        <taxon>Sphingomonadaceae</taxon>
        <taxon>Sphingomonas</taxon>
    </lineage>
</organism>
<dbReference type="Proteomes" id="UP000308038">
    <property type="component" value="Unassembled WGS sequence"/>
</dbReference>
<dbReference type="Pfam" id="PF05742">
    <property type="entry name" value="TANGO2"/>
    <property type="match status" value="1"/>
</dbReference>
<keyword evidence="2" id="KW-1185">Reference proteome</keyword>
<gene>
    <name evidence="1" type="ORF">E5988_14775</name>
</gene>
<protein>
    <submittedName>
        <fullName evidence="1">NRDE family protein</fullName>
    </submittedName>
</protein>
<name>A0ABY2QEU4_9SPHN</name>
<dbReference type="EMBL" id="SSTI01000011">
    <property type="protein sequence ID" value="THG38577.1"/>
    <property type="molecule type" value="Genomic_DNA"/>
</dbReference>
<reference evidence="1 2" key="1">
    <citation type="submission" date="2019-04" db="EMBL/GenBank/DDBJ databases">
        <title>Microbes associate with the intestines of laboratory mice.</title>
        <authorList>
            <person name="Navarre W."/>
            <person name="Wong E."/>
            <person name="Huang K.C."/>
            <person name="Tropini C."/>
            <person name="Ng K."/>
            <person name="Yu B."/>
        </authorList>
    </citation>
    <scope>NUCLEOTIDE SEQUENCE [LARGE SCALE GENOMIC DNA]</scope>
    <source>
        <strain evidence="1 2">NM83_B4-11</strain>
    </source>
</reference>
<dbReference type="InterPro" id="IPR008551">
    <property type="entry name" value="TANGO2"/>
</dbReference>
<proteinExistence type="predicted"/>
<accession>A0ABY2QEU4</accession>
<dbReference type="PANTHER" id="PTHR17985:SF8">
    <property type="entry name" value="TRANSPORT AND GOLGI ORGANIZATION PROTEIN 2 HOMOLOG"/>
    <property type="match status" value="1"/>
</dbReference>
<dbReference type="PANTHER" id="PTHR17985">
    <property type="entry name" value="SER/THR-RICH PROTEIN T10 IN DGCR REGION"/>
    <property type="match status" value="1"/>
</dbReference>
<comment type="caution">
    <text evidence="1">The sequence shown here is derived from an EMBL/GenBank/DDBJ whole genome shotgun (WGS) entry which is preliminary data.</text>
</comment>
<evidence type="ECO:0000313" key="1">
    <source>
        <dbReference type="EMBL" id="THG38577.1"/>
    </source>
</evidence>
<evidence type="ECO:0000313" key="2">
    <source>
        <dbReference type="Proteomes" id="UP000308038"/>
    </source>
</evidence>
<sequence>MCVVALAHRAHPDWRLVVAANRDEFHARPSAPLDRWTDAHDVLAGRDLLSGGSWIGVSEAGRFAVVTNVAGHPRGDGAPSRGALVADYLRCGALPDDDRLDAYGGFSLITIGPVADYRTNQPRPLRHILSSGVHGISNGPLDPPSLRTRAVTMALDTWLSAPQPVGHLLDLLVDETPAPEGERPVFIRDAVYGTRCSTVIAIDHAGDGIIVEQRFHPDGTADGVTRLAFRWPTD</sequence>